<organism evidence="1 2">
    <name type="scientific">Ovis ammon polii x Ovis aries</name>
    <dbReference type="NCBI Taxonomy" id="2918886"/>
    <lineage>
        <taxon>Eukaryota</taxon>
        <taxon>Metazoa</taxon>
        <taxon>Chordata</taxon>
        <taxon>Craniata</taxon>
        <taxon>Vertebrata</taxon>
        <taxon>Euteleostomi</taxon>
        <taxon>Mammalia</taxon>
        <taxon>Eutheria</taxon>
        <taxon>Laurasiatheria</taxon>
        <taxon>Artiodactyla</taxon>
        <taxon>Ruminantia</taxon>
        <taxon>Pecora</taxon>
        <taxon>Bovidae</taxon>
        <taxon>Caprinae</taxon>
        <taxon>Ovis</taxon>
    </lineage>
</organism>
<reference evidence="1" key="1">
    <citation type="submission" date="2022-03" db="EMBL/GenBank/DDBJ databases">
        <title>Genomic analyses of argali, domestic sheep and their hybrids provide insights into chromosomal evolution, heterosis and genetic basis of agronomic traits.</title>
        <authorList>
            <person name="Li M."/>
        </authorList>
    </citation>
    <scope>NUCLEOTIDE SEQUENCE</scope>
    <source>
        <strain evidence="1">F1 hybrid</strain>
    </source>
</reference>
<comment type="caution">
    <text evidence="1">The sequence shown here is derived from an EMBL/GenBank/DDBJ whole genome shotgun (WGS) entry which is preliminary data.</text>
</comment>
<accession>A0ACB9VKN2</accession>
<proteinExistence type="predicted"/>
<keyword evidence="2" id="KW-1185">Reference proteome</keyword>
<evidence type="ECO:0000313" key="2">
    <source>
        <dbReference type="Proteomes" id="UP001057279"/>
    </source>
</evidence>
<protein>
    <submittedName>
        <fullName evidence="1">Uncharacterized protein</fullName>
    </submittedName>
</protein>
<sequence length="210" mass="23742">MRTYWLHSVWVLGFFLSLFSLQGKFLLPARTSYSLVKPTLACALAVKLEHGPVVIIIERYLGLLGISVVFYEFTGNKIKTKIAIQDKSGLYAIRAMVELVEGRVKKSKRNIRRLDEFCCDSWGLLDTTSTQCYLKNKPYQNDASVPTSIHFSPANQVLLFIVTLVQSCRFMILNHNIAVLQVSETDFCNTTVDYQTASCMVTISVEHSTE</sequence>
<evidence type="ECO:0000313" key="1">
    <source>
        <dbReference type="EMBL" id="KAI4590016.1"/>
    </source>
</evidence>
<dbReference type="Proteomes" id="UP001057279">
    <property type="component" value="Linkage Group LG01"/>
</dbReference>
<name>A0ACB9VKN2_9CETA</name>
<gene>
    <name evidence="1" type="ORF">MJG53_001065</name>
</gene>
<dbReference type="EMBL" id="CM043026">
    <property type="protein sequence ID" value="KAI4590016.1"/>
    <property type="molecule type" value="Genomic_DNA"/>
</dbReference>